<protein>
    <submittedName>
        <fullName evidence="2">Uncharacterized protein</fullName>
    </submittedName>
</protein>
<evidence type="ECO:0000313" key="2">
    <source>
        <dbReference type="EMBL" id="KDR75705.1"/>
    </source>
</evidence>
<dbReference type="HOGENOM" id="CLU_2210239_0_0_1"/>
<dbReference type="EMBL" id="KL142380">
    <property type="protein sequence ID" value="KDR75705.1"/>
    <property type="molecule type" value="Genomic_DNA"/>
</dbReference>
<name>A0A067SXM1_GALM3</name>
<sequence length="107" mass="11909">MWPLVAHRYAATPHPPFLLLDPQPCLANSMNPASLSGQAHSRPESTQRNDALCEEGGKMEAAMDAELGLYDMRQRHRTRYPVASPLQPERRGLTFGPSPLQTMRRAG</sequence>
<gene>
    <name evidence="2" type="ORF">GALMADRAFT_496806</name>
</gene>
<organism evidence="2 3">
    <name type="scientific">Galerina marginata (strain CBS 339.88)</name>
    <dbReference type="NCBI Taxonomy" id="685588"/>
    <lineage>
        <taxon>Eukaryota</taxon>
        <taxon>Fungi</taxon>
        <taxon>Dikarya</taxon>
        <taxon>Basidiomycota</taxon>
        <taxon>Agaricomycotina</taxon>
        <taxon>Agaricomycetes</taxon>
        <taxon>Agaricomycetidae</taxon>
        <taxon>Agaricales</taxon>
        <taxon>Agaricineae</taxon>
        <taxon>Strophariaceae</taxon>
        <taxon>Galerina</taxon>
    </lineage>
</organism>
<proteinExistence type="predicted"/>
<reference evidence="3" key="1">
    <citation type="journal article" date="2014" name="Proc. Natl. Acad. Sci. U.S.A.">
        <title>Extensive sampling of basidiomycete genomes demonstrates inadequacy of the white-rot/brown-rot paradigm for wood decay fungi.</title>
        <authorList>
            <person name="Riley R."/>
            <person name="Salamov A.A."/>
            <person name="Brown D.W."/>
            <person name="Nagy L.G."/>
            <person name="Floudas D."/>
            <person name="Held B.W."/>
            <person name="Levasseur A."/>
            <person name="Lombard V."/>
            <person name="Morin E."/>
            <person name="Otillar R."/>
            <person name="Lindquist E.A."/>
            <person name="Sun H."/>
            <person name="LaButti K.M."/>
            <person name="Schmutz J."/>
            <person name="Jabbour D."/>
            <person name="Luo H."/>
            <person name="Baker S.E."/>
            <person name="Pisabarro A.G."/>
            <person name="Walton J.D."/>
            <person name="Blanchette R.A."/>
            <person name="Henrissat B."/>
            <person name="Martin F."/>
            <person name="Cullen D."/>
            <person name="Hibbett D.S."/>
            <person name="Grigoriev I.V."/>
        </authorList>
    </citation>
    <scope>NUCLEOTIDE SEQUENCE [LARGE SCALE GENOMIC DNA]</scope>
    <source>
        <strain evidence="3">CBS 339.88</strain>
    </source>
</reference>
<dbReference type="Proteomes" id="UP000027222">
    <property type="component" value="Unassembled WGS sequence"/>
</dbReference>
<evidence type="ECO:0000313" key="3">
    <source>
        <dbReference type="Proteomes" id="UP000027222"/>
    </source>
</evidence>
<dbReference type="AlphaFoldDB" id="A0A067SXM1"/>
<feature type="compositionally biased region" description="Polar residues" evidence="1">
    <location>
        <begin position="30"/>
        <end position="40"/>
    </location>
</feature>
<feature type="region of interest" description="Disordered" evidence="1">
    <location>
        <begin position="80"/>
        <end position="107"/>
    </location>
</feature>
<feature type="region of interest" description="Disordered" evidence="1">
    <location>
        <begin position="30"/>
        <end position="50"/>
    </location>
</feature>
<evidence type="ECO:0000256" key="1">
    <source>
        <dbReference type="SAM" id="MobiDB-lite"/>
    </source>
</evidence>
<accession>A0A067SXM1</accession>
<keyword evidence="3" id="KW-1185">Reference proteome</keyword>